<reference evidence="4" key="1">
    <citation type="submission" date="2016-07" db="EMBL/GenBank/DDBJ databases">
        <title>Multiple horizontal gene transfer events from other fungi enriched the ability of initially mycotrophic Trichoderma (Ascomycota) to feed on dead plant biomass.</title>
        <authorList>
            <consortium name="DOE Joint Genome Institute"/>
            <person name="Atanasova L."/>
            <person name="Chenthamara K."/>
            <person name="Zhang J."/>
            <person name="Grujic M."/>
            <person name="Henrissat B."/>
            <person name="Kuo A."/>
            <person name="Aerts A."/>
            <person name="Salamov A."/>
            <person name="Lipzen A."/>
            <person name="Labutti K."/>
            <person name="Barry K."/>
            <person name="Miao Y."/>
            <person name="Rahimi M.J."/>
            <person name="Shen Q."/>
            <person name="Grigoriev I.V."/>
            <person name="Kubicek C.P."/>
            <person name="Druzhinina I.S."/>
        </authorList>
    </citation>
    <scope>NUCLEOTIDE SEQUENCE [LARGE SCALE GENOMIC DNA]</scope>
    <source>
        <strain evidence="4">TUCIM 6016</strain>
    </source>
</reference>
<evidence type="ECO:0000256" key="2">
    <source>
        <dbReference type="SAM" id="SignalP"/>
    </source>
</evidence>
<name>A0A2T4AZ36_9HYPO</name>
<protein>
    <recommendedName>
        <fullName evidence="5">Secreted protein</fullName>
    </recommendedName>
</protein>
<dbReference type="RefSeq" id="XP_024745652.1">
    <property type="nucleotide sequence ID" value="XM_024896421.1"/>
</dbReference>
<dbReference type="EMBL" id="KZ680223">
    <property type="protein sequence ID" value="PTB62332.1"/>
    <property type="molecule type" value="Genomic_DNA"/>
</dbReference>
<dbReference type="AlphaFoldDB" id="A0A2T4AZ36"/>
<keyword evidence="2" id="KW-0732">Signal</keyword>
<sequence length="138" mass="14882">MPSIALGTLRLLLLLHSSPLLVNDACDRPSRQHYPSRRTQPRRVQSATRTRTCSSKEHEGRRQTRGGGQRQLVESLCNSLQGGHGRVPTPDAKASLCDKLMANLVRNGPASADSRQSALGFHLAKVAGTSWGSLTGMA</sequence>
<accession>A0A2T4AZ36</accession>
<feature type="compositionally biased region" description="Polar residues" evidence="1">
    <location>
        <begin position="42"/>
        <end position="53"/>
    </location>
</feature>
<proteinExistence type="predicted"/>
<evidence type="ECO:0000256" key="1">
    <source>
        <dbReference type="SAM" id="MobiDB-lite"/>
    </source>
</evidence>
<evidence type="ECO:0000313" key="3">
    <source>
        <dbReference type="EMBL" id="PTB62332.1"/>
    </source>
</evidence>
<feature type="region of interest" description="Disordered" evidence="1">
    <location>
        <begin position="27"/>
        <end position="71"/>
    </location>
</feature>
<evidence type="ECO:0000313" key="4">
    <source>
        <dbReference type="Proteomes" id="UP000241546"/>
    </source>
</evidence>
<dbReference type="Proteomes" id="UP000241546">
    <property type="component" value="Unassembled WGS sequence"/>
</dbReference>
<feature type="chain" id="PRO_5015779468" description="Secreted protein" evidence="2">
    <location>
        <begin position="25"/>
        <end position="138"/>
    </location>
</feature>
<evidence type="ECO:0008006" key="5">
    <source>
        <dbReference type="Google" id="ProtNLM"/>
    </source>
</evidence>
<organism evidence="3 4">
    <name type="scientific">Trichoderma citrinoviride</name>
    <dbReference type="NCBI Taxonomy" id="58853"/>
    <lineage>
        <taxon>Eukaryota</taxon>
        <taxon>Fungi</taxon>
        <taxon>Dikarya</taxon>
        <taxon>Ascomycota</taxon>
        <taxon>Pezizomycotina</taxon>
        <taxon>Sordariomycetes</taxon>
        <taxon>Hypocreomycetidae</taxon>
        <taxon>Hypocreales</taxon>
        <taxon>Hypocreaceae</taxon>
        <taxon>Trichoderma</taxon>
    </lineage>
</organism>
<gene>
    <name evidence="3" type="ORF">BBK36DRAFT_1184972</name>
</gene>
<keyword evidence="4" id="KW-1185">Reference proteome</keyword>
<feature type="signal peptide" evidence="2">
    <location>
        <begin position="1"/>
        <end position="24"/>
    </location>
</feature>
<dbReference type="GeneID" id="36604539"/>